<comment type="caution">
    <text evidence="8">The sequence shown here is derived from an EMBL/GenBank/DDBJ whole genome shotgun (WGS) entry which is preliminary data.</text>
</comment>
<dbReference type="SMART" id="SM00702">
    <property type="entry name" value="P4Hc"/>
    <property type="match status" value="1"/>
</dbReference>
<dbReference type="PROSITE" id="PS51471">
    <property type="entry name" value="FE2OG_OXY"/>
    <property type="match status" value="1"/>
</dbReference>
<dbReference type="Gene3D" id="2.60.120.620">
    <property type="entry name" value="q2cbj1_9rhob like domain"/>
    <property type="match status" value="1"/>
</dbReference>
<reference evidence="8 9" key="1">
    <citation type="submission" date="2022-11" db="EMBL/GenBank/DDBJ databases">
        <title>Mucor velutinosus strain NIH1002 WGS.</title>
        <authorList>
            <person name="Subramanian P."/>
            <person name="Mullikin J.C."/>
            <person name="Segre J.A."/>
            <person name="Zelazny A.M."/>
        </authorList>
    </citation>
    <scope>NUCLEOTIDE SEQUENCE [LARGE SCALE GENOMIC DNA]</scope>
    <source>
        <strain evidence="8 9">NIH1002</strain>
    </source>
</reference>
<dbReference type="InterPro" id="IPR044862">
    <property type="entry name" value="Pro_4_hyd_alph_FE2OG_OXY"/>
</dbReference>
<dbReference type="RefSeq" id="XP_064679552.1">
    <property type="nucleotide sequence ID" value="XM_064822952.1"/>
</dbReference>
<gene>
    <name evidence="8" type="primary">COQ7_1</name>
    <name evidence="8" type="ORF">ATC70_003596</name>
</gene>
<proteinExistence type="predicted"/>
<dbReference type="AlphaFoldDB" id="A0AAN7HYK8"/>
<organism evidence="8 9">
    <name type="scientific">Mucor velutinosus</name>
    <dbReference type="NCBI Taxonomy" id="708070"/>
    <lineage>
        <taxon>Eukaryota</taxon>
        <taxon>Fungi</taxon>
        <taxon>Fungi incertae sedis</taxon>
        <taxon>Mucoromycota</taxon>
        <taxon>Mucoromycotina</taxon>
        <taxon>Mucoromycetes</taxon>
        <taxon>Mucorales</taxon>
        <taxon>Mucorineae</taxon>
        <taxon>Mucoraceae</taxon>
        <taxon>Mucor</taxon>
    </lineage>
</organism>
<evidence type="ECO:0000313" key="8">
    <source>
        <dbReference type="EMBL" id="KAK4512886.1"/>
    </source>
</evidence>
<sequence>MPKAIKKAAKKEDNKAGGSAKSSSTKFPTLAQKNFLRVDELEPDQIYVIPKFLNAKECDQLVQYFETHLPPIASAGGKPKRGYAFRNNDRQSIQDSSVANTLWKGMQQVVQESPISQAKIPKGLNSNIRIYRYRKGHSFGAHYDESVQDETTGLWTDWTLLIYLNEDMKGGETVFYKNDNRKSDPIVVQPKKGMALLHRHGTHCLLHEAMEVIEGSKWVLRSDVLV</sequence>
<keyword evidence="8" id="KW-0830">Ubiquinone</keyword>
<keyword evidence="5" id="KW-0408">Iron</keyword>
<evidence type="ECO:0000256" key="3">
    <source>
        <dbReference type="ARBA" id="ARBA00022964"/>
    </source>
</evidence>
<evidence type="ECO:0000256" key="2">
    <source>
        <dbReference type="ARBA" id="ARBA00022723"/>
    </source>
</evidence>
<feature type="region of interest" description="Disordered" evidence="6">
    <location>
        <begin position="1"/>
        <end position="25"/>
    </location>
</feature>
<keyword evidence="3" id="KW-0223">Dioxygenase</keyword>
<dbReference type="GO" id="GO:0005506">
    <property type="term" value="F:iron ion binding"/>
    <property type="evidence" value="ECO:0007669"/>
    <property type="project" value="InterPro"/>
</dbReference>
<name>A0AAN7HYK8_9FUNG</name>
<keyword evidence="4" id="KW-0560">Oxidoreductase</keyword>
<evidence type="ECO:0000256" key="4">
    <source>
        <dbReference type="ARBA" id="ARBA00023002"/>
    </source>
</evidence>
<dbReference type="InterPro" id="IPR045054">
    <property type="entry name" value="P4HA-like"/>
</dbReference>
<dbReference type="PANTHER" id="PTHR10869:SF236">
    <property type="entry name" value="PROLYL 4-HYDROXYLASE ALPHA SUBUNIT DOMAIN-CONTAINING PROTEIN"/>
    <property type="match status" value="1"/>
</dbReference>
<evidence type="ECO:0000259" key="7">
    <source>
        <dbReference type="PROSITE" id="PS51471"/>
    </source>
</evidence>
<dbReference type="InterPro" id="IPR005123">
    <property type="entry name" value="Oxoglu/Fe-dep_dioxygenase_dom"/>
</dbReference>
<dbReference type="Proteomes" id="UP001304243">
    <property type="component" value="Unassembled WGS sequence"/>
</dbReference>
<keyword evidence="8" id="KW-0503">Monooxygenase</keyword>
<evidence type="ECO:0000256" key="6">
    <source>
        <dbReference type="SAM" id="MobiDB-lite"/>
    </source>
</evidence>
<comment type="cofactor">
    <cofactor evidence="1">
        <name>L-ascorbate</name>
        <dbReference type="ChEBI" id="CHEBI:38290"/>
    </cofactor>
</comment>
<keyword evidence="2" id="KW-0479">Metal-binding</keyword>
<dbReference type="GO" id="GO:0031418">
    <property type="term" value="F:L-ascorbic acid binding"/>
    <property type="evidence" value="ECO:0007669"/>
    <property type="project" value="InterPro"/>
</dbReference>
<dbReference type="EMBL" id="JASEJX010000021">
    <property type="protein sequence ID" value="KAK4512886.1"/>
    <property type="molecule type" value="Genomic_DNA"/>
</dbReference>
<dbReference type="GO" id="GO:0004656">
    <property type="term" value="F:procollagen-proline 4-dioxygenase activity"/>
    <property type="evidence" value="ECO:0007669"/>
    <property type="project" value="TreeGrafter"/>
</dbReference>
<evidence type="ECO:0000256" key="5">
    <source>
        <dbReference type="ARBA" id="ARBA00023004"/>
    </source>
</evidence>
<keyword evidence="9" id="KW-1185">Reference proteome</keyword>
<protein>
    <submittedName>
        <fullName evidence="8">Ubiquinone biosynthesis monooxygenase Coq7</fullName>
    </submittedName>
</protein>
<dbReference type="InterPro" id="IPR006620">
    <property type="entry name" value="Pro_4_hyd_alph"/>
</dbReference>
<evidence type="ECO:0000313" key="9">
    <source>
        <dbReference type="Proteomes" id="UP001304243"/>
    </source>
</evidence>
<dbReference type="GO" id="GO:0005783">
    <property type="term" value="C:endoplasmic reticulum"/>
    <property type="evidence" value="ECO:0007669"/>
    <property type="project" value="TreeGrafter"/>
</dbReference>
<dbReference type="GO" id="GO:0004497">
    <property type="term" value="F:monooxygenase activity"/>
    <property type="evidence" value="ECO:0007669"/>
    <property type="project" value="UniProtKB-KW"/>
</dbReference>
<dbReference type="GeneID" id="89947298"/>
<feature type="domain" description="Fe2OG dioxygenase" evidence="7">
    <location>
        <begin position="123"/>
        <end position="226"/>
    </location>
</feature>
<dbReference type="Pfam" id="PF13640">
    <property type="entry name" value="2OG-FeII_Oxy_3"/>
    <property type="match status" value="1"/>
</dbReference>
<evidence type="ECO:0000256" key="1">
    <source>
        <dbReference type="ARBA" id="ARBA00001961"/>
    </source>
</evidence>
<dbReference type="PANTHER" id="PTHR10869">
    <property type="entry name" value="PROLYL 4-HYDROXYLASE ALPHA SUBUNIT"/>
    <property type="match status" value="1"/>
</dbReference>
<accession>A0AAN7HYK8</accession>